<dbReference type="AlphaFoldDB" id="A0A9X4DDG2"/>
<accession>A0A9X4DDG2</accession>
<reference evidence="1" key="1">
    <citation type="submission" date="2022-07" db="EMBL/GenBank/DDBJ databases">
        <title>Multi-strain Analysis of Pseudomonas putida Reveals Metabolic and Genetic Diversity.</title>
        <authorList>
            <person name="Monk J.M."/>
        </authorList>
    </citation>
    <scope>NUCLEOTIDE SEQUENCE</scope>
    <source>
        <strain evidence="1">17633</strain>
    </source>
</reference>
<sequence length="144" mass="16486">MEHLNGVYDPVRVEVECEISKLLDVLKEQHQLSNINFYDLSEVALRLESGDFFYLKYECDLEKLVLFFKIVMPMPLTDKELGELAELPCYFEINSSGDVLSLEDNVLVYYRIINSSDICTGLLGEVFMGLLKGYISLNACLGRR</sequence>
<proteinExistence type="predicted"/>
<comment type="caution">
    <text evidence="1">The sequence shown here is derived from an EMBL/GenBank/DDBJ whole genome shotgun (WGS) entry which is preliminary data.</text>
</comment>
<organism evidence="1 2">
    <name type="scientific">Pseudomonas asiatica</name>
    <dbReference type="NCBI Taxonomy" id="2219225"/>
    <lineage>
        <taxon>Bacteria</taxon>
        <taxon>Pseudomonadati</taxon>
        <taxon>Pseudomonadota</taxon>
        <taxon>Gammaproteobacteria</taxon>
        <taxon>Pseudomonadales</taxon>
        <taxon>Pseudomonadaceae</taxon>
        <taxon>Pseudomonas</taxon>
    </lineage>
</organism>
<evidence type="ECO:0000313" key="1">
    <source>
        <dbReference type="EMBL" id="MDD2114528.1"/>
    </source>
</evidence>
<name>A0A9X4DDG2_9PSED</name>
<gene>
    <name evidence="1" type="ORF">NP554_22360</name>
</gene>
<dbReference type="Proteomes" id="UP001150728">
    <property type="component" value="Unassembled WGS sequence"/>
</dbReference>
<protein>
    <submittedName>
        <fullName evidence="1">Uncharacterized protein</fullName>
    </submittedName>
</protein>
<dbReference type="RefSeq" id="WP_137164395.1">
    <property type="nucleotide sequence ID" value="NZ_CP128558.1"/>
</dbReference>
<dbReference type="EMBL" id="JANIAM010000021">
    <property type="protein sequence ID" value="MDD2114528.1"/>
    <property type="molecule type" value="Genomic_DNA"/>
</dbReference>
<evidence type="ECO:0000313" key="2">
    <source>
        <dbReference type="Proteomes" id="UP001150728"/>
    </source>
</evidence>